<evidence type="ECO:0000256" key="7">
    <source>
        <dbReference type="SAM" id="Phobius"/>
    </source>
</evidence>
<keyword evidence="6 7" id="KW-0472">Membrane</keyword>
<evidence type="ECO:0000256" key="1">
    <source>
        <dbReference type="ARBA" id="ARBA00004141"/>
    </source>
</evidence>
<keyword evidence="4 7" id="KW-0812">Transmembrane</keyword>
<evidence type="ECO:0000256" key="2">
    <source>
        <dbReference type="ARBA" id="ARBA00007965"/>
    </source>
</evidence>
<evidence type="ECO:0000256" key="5">
    <source>
        <dbReference type="ARBA" id="ARBA00022989"/>
    </source>
</evidence>
<evidence type="ECO:0000313" key="8">
    <source>
        <dbReference type="EMBL" id="KAH0905437.1"/>
    </source>
</evidence>
<evidence type="ECO:0000313" key="9">
    <source>
        <dbReference type="Proteomes" id="UP000824890"/>
    </source>
</evidence>
<dbReference type="Pfam" id="PF01733">
    <property type="entry name" value="Nucleoside_tran"/>
    <property type="match status" value="1"/>
</dbReference>
<keyword evidence="5 7" id="KW-1133">Transmembrane helix</keyword>
<keyword evidence="3" id="KW-0813">Transport</keyword>
<evidence type="ECO:0000256" key="6">
    <source>
        <dbReference type="ARBA" id="ARBA00023136"/>
    </source>
</evidence>
<comment type="subcellular location">
    <subcellularLocation>
        <location evidence="1">Membrane</location>
        <topology evidence="1">Multi-pass membrane protein</topology>
    </subcellularLocation>
</comment>
<dbReference type="InterPro" id="IPR002259">
    <property type="entry name" value="Eqnu_transpt"/>
</dbReference>
<feature type="transmembrane region" description="Helical" evidence="7">
    <location>
        <begin position="122"/>
        <end position="145"/>
    </location>
</feature>
<dbReference type="EMBL" id="JAGKQM010000010">
    <property type="protein sequence ID" value="KAH0905437.1"/>
    <property type="molecule type" value="Genomic_DNA"/>
</dbReference>
<protein>
    <submittedName>
        <fullName evidence="8">Uncharacterized protein</fullName>
    </submittedName>
</protein>
<organism evidence="8 9">
    <name type="scientific">Brassica napus</name>
    <name type="common">Rape</name>
    <dbReference type="NCBI Taxonomy" id="3708"/>
    <lineage>
        <taxon>Eukaryota</taxon>
        <taxon>Viridiplantae</taxon>
        <taxon>Streptophyta</taxon>
        <taxon>Embryophyta</taxon>
        <taxon>Tracheophyta</taxon>
        <taxon>Spermatophyta</taxon>
        <taxon>Magnoliopsida</taxon>
        <taxon>eudicotyledons</taxon>
        <taxon>Gunneridae</taxon>
        <taxon>Pentapetalae</taxon>
        <taxon>rosids</taxon>
        <taxon>malvids</taxon>
        <taxon>Brassicales</taxon>
        <taxon>Brassicaceae</taxon>
        <taxon>Brassiceae</taxon>
        <taxon>Brassica</taxon>
    </lineage>
</organism>
<dbReference type="PANTHER" id="PTHR10332">
    <property type="entry name" value="EQUILIBRATIVE NUCLEOSIDE TRANSPORTER"/>
    <property type="match status" value="1"/>
</dbReference>
<proteinExistence type="inferred from homology"/>
<comment type="similarity">
    <text evidence="2">Belongs to the SLC29A/ENT transporter (TC 2.A.57) family.</text>
</comment>
<comment type="caution">
    <text evidence="8">The sequence shown here is derived from an EMBL/GenBank/DDBJ whole genome shotgun (WGS) entry which is preliminary data.</text>
</comment>
<name>A0ABQ8BLT4_BRANA</name>
<feature type="transmembrane region" description="Helical" evidence="7">
    <location>
        <begin position="157"/>
        <end position="181"/>
    </location>
</feature>
<gene>
    <name evidence="8" type="ORF">HID58_037264</name>
</gene>
<dbReference type="Proteomes" id="UP000824890">
    <property type="component" value="Unassembled WGS sequence"/>
</dbReference>
<accession>A0ABQ8BLT4</accession>
<feature type="transmembrane region" description="Helical" evidence="7">
    <location>
        <begin position="21"/>
        <end position="42"/>
    </location>
</feature>
<evidence type="ECO:0000256" key="3">
    <source>
        <dbReference type="ARBA" id="ARBA00022448"/>
    </source>
</evidence>
<evidence type="ECO:0000256" key="4">
    <source>
        <dbReference type="ARBA" id="ARBA00022692"/>
    </source>
</evidence>
<sequence>MVDEKVIVNEVETRVSYRAAYVIHFLLGAGSLIPWNALITAVDYFGYLYPDKHVEKTFTVAYMNWVWKGENSENISYLLMVGSVVLCGLADGLVQPESFLDSFSFIPSSACLRRPHWLRTEVPVVVLTFMQGLTSGYLTSVLRIMAPKTVHASEAELVAVFMVVFLGIGLVCGPVLGWVWLI</sequence>
<keyword evidence="9" id="KW-1185">Reference proteome</keyword>
<dbReference type="PANTHER" id="PTHR10332:SF77">
    <property type="entry name" value="EQUILIBRATIVE NUCLEOTIDE TRANSPORTER 8"/>
    <property type="match status" value="1"/>
</dbReference>
<reference evidence="8 9" key="1">
    <citation type="submission" date="2021-05" db="EMBL/GenBank/DDBJ databases">
        <title>Genome Assembly of Synthetic Allotetraploid Brassica napus Reveals Homoeologous Exchanges between Subgenomes.</title>
        <authorList>
            <person name="Davis J.T."/>
        </authorList>
    </citation>
    <scope>NUCLEOTIDE SEQUENCE [LARGE SCALE GENOMIC DNA]</scope>
    <source>
        <strain evidence="9">cv. Da-Ae</strain>
        <tissue evidence="8">Seedling</tissue>
    </source>
</reference>